<dbReference type="InterPro" id="IPR018097">
    <property type="entry name" value="EGF_Ca-bd_CS"/>
</dbReference>
<dbReference type="GO" id="GO:0005509">
    <property type="term" value="F:calcium ion binding"/>
    <property type="evidence" value="ECO:0007669"/>
    <property type="project" value="InterPro"/>
</dbReference>
<dbReference type="PROSITE" id="PS01187">
    <property type="entry name" value="EGF_CA"/>
    <property type="match status" value="1"/>
</dbReference>
<dbReference type="SMART" id="SM00179">
    <property type="entry name" value="EGF_CA"/>
    <property type="match status" value="3"/>
</dbReference>
<dbReference type="OrthoDB" id="430340at2759"/>
<dbReference type="PANTHER" id="PTHR12916">
    <property type="entry name" value="CYTOCHROME C OXIDASE POLYPEPTIDE VIC-2"/>
    <property type="match status" value="1"/>
</dbReference>
<dbReference type="PANTHER" id="PTHR12916:SF4">
    <property type="entry name" value="UNINFLATABLE, ISOFORM C"/>
    <property type="match status" value="1"/>
</dbReference>
<keyword evidence="1 5" id="KW-0245">EGF-like domain</keyword>
<dbReference type="SUPFAM" id="SSF57196">
    <property type="entry name" value="EGF/Laminin"/>
    <property type="match status" value="3"/>
</dbReference>
<dbReference type="PROSITE" id="PS00022">
    <property type="entry name" value="EGF_1"/>
    <property type="match status" value="2"/>
</dbReference>
<feature type="domain" description="EGF-like" evidence="6">
    <location>
        <begin position="14"/>
        <end position="52"/>
    </location>
</feature>
<dbReference type="PROSITE" id="PS50026">
    <property type="entry name" value="EGF_3"/>
    <property type="match status" value="3"/>
</dbReference>
<evidence type="ECO:0000256" key="1">
    <source>
        <dbReference type="ARBA" id="ARBA00022536"/>
    </source>
</evidence>
<dbReference type="GO" id="GO:0007219">
    <property type="term" value="P:Notch signaling pathway"/>
    <property type="evidence" value="ECO:0007669"/>
    <property type="project" value="TreeGrafter"/>
</dbReference>
<dbReference type="InterPro" id="IPR000742">
    <property type="entry name" value="EGF"/>
</dbReference>
<sequence length="162" mass="18024">MCHSGWAGKFCDKDLYMCEHSNPCKNEAECVIDTDGDYSCICPEPFYGQHCELKKGPYSVLLNGGTCNDEGWICREVYLPCLAGYTGELCQTDVDDCLMRPCANGATCHDGINRFSCECPPGFQGRFCTININDCVGQPCQNGGRCYDRVGDYECYCLRDYG</sequence>
<evidence type="ECO:0000256" key="5">
    <source>
        <dbReference type="PROSITE-ProRule" id="PRU00076"/>
    </source>
</evidence>
<keyword evidence="4 5" id="KW-1015">Disulfide bond</keyword>
<accession>A0A8T2IEH8</accession>
<evidence type="ECO:0000256" key="2">
    <source>
        <dbReference type="ARBA" id="ARBA00022729"/>
    </source>
</evidence>
<evidence type="ECO:0000259" key="6">
    <source>
        <dbReference type="PROSITE" id="PS50026"/>
    </source>
</evidence>
<organism evidence="7 8">
    <name type="scientific">Hymenochirus boettgeri</name>
    <name type="common">Congo dwarf clawed frog</name>
    <dbReference type="NCBI Taxonomy" id="247094"/>
    <lineage>
        <taxon>Eukaryota</taxon>
        <taxon>Metazoa</taxon>
        <taxon>Chordata</taxon>
        <taxon>Craniata</taxon>
        <taxon>Vertebrata</taxon>
        <taxon>Euteleostomi</taxon>
        <taxon>Amphibia</taxon>
        <taxon>Batrachia</taxon>
        <taxon>Anura</taxon>
        <taxon>Pipoidea</taxon>
        <taxon>Pipidae</taxon>
        <taxon>Pipinae</taxon>
        <taxon>Hymenochirus</taxon>
    </lineage>
</organism>
<feature type="disulfide bond" evidence="5">
    <location>
        <begin position="42"/>
        <end position="51"/>
    </location>
</feature>
<proteinExistence type="predicted"/>
<dbReference type="SMART" id="SM00181">
    <property type="entry name" value="EGF"/>
    <property type="match status" value="3"/>
</dbReference>
<dbReference type="InterPro" id="IPR000152">
    <property type="entry name" value="EGF-type_Asp/Asn_hydroxyl_site"/>
</dbReference>
<keyword evidence="2" id="KW-0732">Signal</keyword>
<evidence type="ECO:0000313" key="7">
    <source>
        <dbReference type="EMBL" id="KAG8430107.1"/>
    </source>
</evidence>
<keyword evidence="8" id="KW-1185">Reference proteome</keyword>
<reference evidence="7" key="1">
    <citation type="thesis" date="2020" institute="ProQuest LLC" country="789 East Eisenhower Parkway, Ann Arbor, MI, USA">
        <title>Comparative Genomics and Chromosome Evolution.</title>
        <authorList>
            <person name="Mudd A.B."/>
        </authorList>
    </citation>
    <scope>NUCLEOTIDE SEQUENCE</scope>
    <source>
        <strain evidence="7">Female2</strain>
        <tissue evidence="7">Blood</tissue>
    </source>
</reference>
<dbReference type="GO" id="GO:0005112">
    <property type="term" value="F:Notch binding"/>
    <property type="evidence" value="ECO:0007669"/>
    <property type="project" value="TreeGrafter"/>
</dbReference>
<comment type="caution">
    <text evidence="5">Lacks conserved residue(s) required for the propagation of feature annotation.</text>
</comment>
<evidence type="ECO:0000313" key="8">
    <source>
        <dbReference type="Proteomes" id="UP000812440"/>
    </source>
</evidence>
<dbReference type="Gene3D" id="2.10.25.10">
    <property type="entry name" value="Laminin"/>
    <property type="match status" value="4"/>
</dbReference>
<dbReference type="InterPro" id="IPR013032">
    <property type="entry name" value="EGF-like_CS"/>
</dbReference>
<dbReference type="Proteomes" id="UP000812440">
    <property type="component" value="Unassembled WGS sequence"/>
</dbReference>
<feature type="disulfide bond" evidence="5">
    <location>
        <begin position="119"/>
        <end position="128"/>
    </location>
</feature>
<dbReference type="Pfam" id="PF12661">
    <property type="entry name" value="hEGF"/>
    <property type="match status" value="2"/>
</dbReference>
<dbReference type="FunFam" id="2.10.25.10:FF:000118">
    <property type="entry name" value="protein delta homolog 2"/>
    <property type="match status" value="1"/>
</dbReference>
<dbReference type="InterPro" id="IPR001881">
    <property type="entry name" value="EGF-like_Ca-bd_dom"/>
</dbReference>
<dbReference type="AlphaFoldDB" id="A0A8T2IEH8"/>
<dbReference type="Pfam" id="PF00008">
    <property type="entry name" value="EGF"/>
    <property type="match status" value="1"/>
</dbReference>
<dbReference type="FunFam" id="2.10.25.10:FF:000263">
    <property type="entry name" value="Protein delta homolog 2"/>
    <property type="match status" value="1"/>
</dbReference>
<protein>
    <recommendedName>
        <fullName evidence="6">EGF-like domain-containing protein</fullName>
    </recommendedName>
</protein>
<dbReference type="PRINTS" id="PR00010">
    <property type="entry name" value="EGFBLOOD"/>
</dbReference>
<dbReference type="EMBL" id="JAACNH010001554">
    <property type="protein sequence ID" value="KAG8430107.1"/>
    <property type="molecule type" value="Genomic_DNA"/>
</dbReference>
<feature type="domain" description="EGF-like" evidence="6">
    <location>
        <begin position="93"/>
        <end position="129"/>
    </location>
</feature>
<evidence type="ECO:0000256" key="3">
    <source>
        <dbReference type="ARBA" id="ARBA00022737"/>
    </source>
</evidence>
<feature type="domain" description="EGF-like" evidence="6">
    <location>
        <begin position="131"/>
        <end position="162"/>
    </location>
</feature>
<comment type="caution">
    <text evidence="7">The sequence shown here is derived from an EMBL/GenBank/DDBJ whole genome shotgun (WGS) entry which is preliminary data.</text>
</comment>
<dbReference type="PROSITE" id="PS00010">
    <property type="entry name" value="ASX_HYDROXYL"/>
    <property type="match status" value="2"/>
</dbReference>
<keyword evidence="3" id="KW-0677">Repeat</keyword>
<evidence type="ECO:0000256" key="4">
    <source>
        <dbReference type="ARBA" id="ARBA00023157"/>
    </source>
</evidence>
<name>A0A8T2IEH8_9PIPI</name>
<gene>
    <name evidence="7" type="ORF">GDO86_018475</name>
</gene>
<dbReference type="PROSITE" id="PS01186">
    <property type="entry name" value="EGF_2"/>
    <property type="match status" value="2"/>
</dbReference>
<dbReference type="CDD" id="cd00054">
    <property type="entry name" value="EGF_CA"/>
    <property type="match status" value="3"/>
</dbReference>